<evidence type="ECO:0000313" key="2">
    <source>
        <dbReference type="EMBL" id="RAY15380.1"/>
    </source>
</evidence>
<feature type="region of interest" description="Disordered" evidence="1">
    <location>
        <begin position="1"/>
        <end position="178"/>
    </location>
</feature>
<dbReference type="AlphaFoldDB" id="A0A365H8C9"/>
<dbReference type="Proteomes" id="UP000251891">
    <property type="component" value="Unassembled WGS sequence"/>
</dbReference>
<evidence type="ECO:0000313" key="3">
    <source>
        <dbReference type="Proteomes" id="UP000251891"/>
    </source>
</evidence>
<feature type="compositionally biased region" description="Basic and acidic residues" evidence="1">
    <location>
        <begin position="124"/>
        <end position="134"/>
    </location>
</feature>
<proteinExistence type="predicted"/>
<name>A0A365H8C9_9ACTN</name>
<dbReference type="InterPro" id="IPR029063">
    <property type="entry name" value="SAM-dependent_MTases_sf"/>
</dbReference>
<feature type="compositionally biased region" description="Pro residues" evidence="1">
    <location>
        <begin position="34"/>
        <end position="45"/>
    </location>
</feature>
<sequence length="178" mass="18033">MRDPASRRGAARPPGPGGHRGVPCPDAGTAGPPGRCPRPTGPPLPADTRARRGIRYAEPPGNGRSPIPRAAGETGRRPAHGGTAGPAPPRSLAAVSHAGSTGADPAAVGQLPAVYSRSPASGRFRTEEEIRGLDPVEPGAVPVQRWRPDGTGRPAGIPGSGGCRANRRDGRTAGRSLI</sequence>
<keyword evidence="3" id="KW-1185">Reference proteome</keyword>
<dbReference type="RefSeq" id="WP_111866150.1">
    <property type="nucleotide sequence ID" value="NZ_QLYX01000004.1"/>
</dbReference>
<dbReference type="EMBL" id="QLYX01000004">
    <property type="protein sequence ID" value="RAY15380.1"/>
    <property type="molecule type" value="Genomic_DNA"/>
</dbReference>
<comment type="caution">
    <text evidence="2">The sequence shown here is derived from an EMBL/GenBank/DDBJ whole genome shotgun (WGS) entry which is preliminary data.</text>
</comment>
<accession>A0A365H8C9</accession>
<protein>
    <submittedName>
        <fullName evidence="2">Uncharacterized protein</fullName>
    </submittedName>
</protein>
<dbReference type="Pfam" id="PF04672">
    <property type="entry name" value="Methyltransf_19"/>
    <property type="match status" value="1"/>
</dbReference>
<organism evidence="2 3">
    <name type="scientific">Actinomadura craniellae</name>
    <dbReference type="NCBI Taxonomy" id="2231787"/>
    <lineage>
        <taxon>Bacteria</taxon>
        <taxon>Bacillati</taxon>
        <taxon>Actinomycetota</taxon>
        <taxon>Actinomycetes</taxon>
        <taxon>Streptosporangiales</taxon>
        <taxon>Thermomonosporaceae</taxon>
        <taxon>Actinomadura</taxon>
    </lineage>
</organism>
<reference evidence="2 3" key="1">
    <citation type="submission" date="2018-06" db="EMBL/GenBank/DDBJ databases">
        <title>Actinomadura craniellae sp. nov. isolated from marine sponge Craniella sp.</title>
        <authorList>
            <person name="Li L."/>
            <person name="Xu Q.H."/>
            <person name="Lin H.W."/>
            <person name="Lu Y.H."/>
        </authorList>
    </citation>
    <scope>NUCLEOTIDE SEQUENCE [LARGE SCALE GENOMIC DNA]</scope>
    <source>
        <strain evidence="2 3">LHW63021</strain>
    </source>
</reference>
<dbReference type="InterPro" id="IPR006764">
    <property type="entry name" value="SAM_dep_MeTrfase_SAV2177_type"/>
</dbReference>
<gene>
    <name evidence="2" type="ORF">DPM19_11825</name>
</gene>
<dbReference type="Gene3D" id="3.40.50.150">
    <property type="entry name" value="Vaccinia Virus protein VP39"/>
    <property type="match status" value="1"/>
</dbReference>
<feature type="compositionally biased region" description="Low complexity" evidence="1">
    <location>
        <begin position="21"/>
        <end position="33"/>
    </location>
</feature>
<evidence type="ECO:0000256" key="1">
    <source>
        <dbReference type="SAM" id="MobiDB-lite"/>
    </source>
</evidence>